<dbReference type="PANTHER" id="PTHR43691:SF11">
    <property type="entry name" value="FI09636P-RELATED"/>
    <property type="match status" value="1"/>
</dbReference>
<dbReference type="Pfam" id="PF01048">
    <property type="entry name" value="PNP_UDP_1"/>
    <property type="match status" value="1"/>
</dbReference>
<evidence type="ECO:0000313" key="5">
    <source>
        <dbReference type="WBParaSite" id="mrna-Wban_03163"/>
    </source>
</evidence>
<dbReference type="InterPro" id="IPR000845">
    <property type="entry name" value="Nucleoside_phosphorylase_d"/>
</dbReference>
<dbReference type="AlphaFoldDB" id="A0AAF5PN80"/>
<dbReference type="WBParaSite" id="mrna-Wban_03163">
    <property type="protein sequence ID" value="mrna-Wban_03163"/>
    <property type="gene ID" value="Wban_03163"/>
</dbReference>
<comment type="similarity">
    <text evidence="1">Belongs to the PNP/UDP phosphorylase family.</text>
</comment>
<reference evidence="4" key="2">
    <citation type="journal article" date="2016" name="Mol. Ecol.">
        <title>Population genomics of the filarial nematode parasite Wuchereria bancrofti from mosquitoes.</title>
        <authorList>
            <person name="Small S.T."/>
            <person name="Reimer L.J."/>
            <person name="Tisch D.J."/>
            <person name="King C.L."/>
            <person name="Christensen B.M."/>
            <person name="Siba P.M."/>
            <person name="Kazura J.W."/>
            <person name="Serre D."/>
            <person name="Zimmerman P.A."/>
        </authorList>
    </citation>
    <scope>NUCLEOTIDE SEQUENCE</scope>
    <source>
        <strain evidence="4">pt0022</strain>
    </source>
</reference>
<dbReference type="GO" id="GO:0005829">
    <property type="term" value="C:cytosol"/>
    <property type="evidence" value="ECO:0007669"/>
    <property type="project" value="TreeGrafter"/>
</dbReference>
<organism evidence="4 5">
    <name type="scientific">Wuchereria bancrofti</name>
    <dbReference type="NCBI Taxonomy" id="6293"/>
    <lineage>
        <taxon>Eukaryota</taxon>
        <taxon>Metazoa</taxon>
        <taxon>Ecdysozoa</taxon>
        <taxon>Nematoda</taxon>
        <taxon>Chromadorea</taxon>
        <taxon>Rhabditida</taxon>
        <taxon>Spirurina</taxon>
        <taxon>Spiruromorpha</taxon>
        <taxon>Filarioidea</taxon>
        <taxon>Onchocercidae</taxon>
        <taxon>Wuchereria</taxon>
    </lineage>
</organism>
<feature type="binding site" evidence="2">
    <location>
        <position position="77"/>
    </location>
    <ligand>
        <name>phosphate</name>
        <dbReference type="ChEBI" id="CHEBI:43474"/>
    </ligand>
</feature>
<dbReference type="PANTHER" id="PTHR43691">
    <property type="entry name" value="URIDINE PHOSPHORYLASE"/>
    <property type="match status" value="1"/>
</dbReference>
<dbReference type="SUPFAM" id="SSF53167">
    <property type="entry name" value="Purine and uridine phosphorylases"/>
    <property type="match status" value="1"/>
</dbReference>
<name>A0AAF5PN80_WUCBA</name>
<evidence type="ECO:0000313" key="4">
    <source>
        <dbReference type="Proteomes" id="UP000093561"/>
    </source>
</evidence>
<dbReference type="CDD" id="cd17763">
    <property type="entry name" value="UP_hUPP-like"/>
    <property type="match status" value="1"/>
</dbReference>
<evidence type="ECO:0000259" key="3">
    <source>
        <dbReference type="Pfam" id="PF01048"/>
    </source>
</evidence>
<dbReference type="InterPro" id="IPR035994">
    <property type="entry name" value="Nucleoside_phosphorylase_sf"/>
</dbReference>
<sequence>MVNNKMVHIRNAALEKQSDDHFHHLGITKNSADLRKMFGDIKFLCMGGSMKRLKNYAEIFAKELGISMSDNLSTTDRYSIYKTGQVLWVNHGIGMPSASIIIIELIKLLYYANAKDVVAIRMGTSGGIGIPPGTLVLTNGALNGELIDKYVQYIMGKKILRTSVFDAEVYHQLYNVAHQLQLPVQIGKTLSVNDFYEEQTRMDGAFCEYTEEEKFAFLNHLHKLGVRNVEMEALSFAALFNRGNIKVAVICVSLLDRLKNDQVLLGHNDLNEFEMRIFKVISVYIKQQLKLC</sequence>
<proteinExistence type="inferred from homology"/>
<reference evidence="4" key="1">
    <citation type="submission" date="2015-03" db="EMBL/GenBank/DDBJ databases">
        <title>Wuchereria bancrofti Genome Sequencing Papua New Guinea Strain.</title>
        <authorList>
            <person name="Small S.T."/>
            <person name="Serre D."/>
            <person name="Zimmerman P.A."/>
        </authorList>
    </citation>
    <scope>NUCLEOTIDE SEQUENCE [LARGE SCALE GENOMIC DNA]</scope>
    <source>
        <strain evidence="4">pt0022</strain>
    </source>
</reference>
<feature type="binding site" evidence="2">
    <location>
        <position position="201"/>
    </location>
    <ligand>
        <name>substrate</name>
    </ligand>
</feature>
<evidence type="ECO:0000256" key="1">
    <source>
        <dbReference type="ARBA" id="ARBA00010456"/>
    </source>
</evidence>
<protein>
    <submittedName>
        <fullName evidence="5">Nucleoside phosphorylase domain-containing protein</fullName>
    </submittedName>
</protein>
<feature type="binding site" evidence="2">
    <location>
        <begin position="121"/>
        <end position="124"/>
    </location>
    <ligand>
        <name>phosphate</name>
        <dbReference type="ChEBI" id="CHEBI:43474"/>
    </ligand>
</feature>
<feature type="binding site" evidence="2">
    <location>
        <position position="199"/>
    </location>
    <ligand>
        <name>substrate</name>
    </ligand>
</feature>
<evidence type="ECO:0000256" key="2">
    <source>
        <dbReference type="PIRSR" id="PIRSR610059-50"/>
    </source>
</evidence>
<dbReference type="InterPro" id="IPR010059">
    <property type="entry name" value="Uridine_phosphorylase_euk"/>
</dbReference>
<dbReference type="Proteomes" id="UP000093561">
    <property type="component" value="Unassembled WGS sequence"/>
</dbReference>
<dbReference type="GO" id="GO:0006218">
    <property type="term" value="P:uridine catabolic process"/>
    <property type="evidence" value="ECO:0007669"/>
    <property type="project" value="TreeGrafter"/>
</dbReference>
<dbReference type="GO" id="GO:0009166">
    <property type="term" value="P:nucleotide catabolic process"/>
    <property type="evidence" value="ECO:0007669"/>
    <property type="project" value="InterPro"/>
</dbReference>
<dbReference type="Gene3D" id="3.40.50.1580">
    <property type="entry name" value="Nucleoside phosphorylase domain"/>
    <property type="match status" value="1"/>
</dbReference>
<dbReference type="NCBIfam" id="TIGR01719">
    <property type="entry name" value="euk_UDPppase"/>
    <property type="match status" value="1"/>
</dbReference>
<feature type="domain" description="Nucleoside phosphorylase" evidence="3">
    <location>
        <begin position="43"/>
        <end position="256"/>
    </location>
</feature>
<reference evidence="5" key="3">
    <citation type="submission" date="2024-02" db="UniProtKB">
        <authorList>
            <consortium name="WormBaseParasite"/>
        </authorList>
    </citation>
    <scope>IDENTIFICATION</scope>
    <source>
        <strain evidence="5">pt0022</strain>
    </source>
</reference>
<accession>A0AAF5PN80</accession>
<dbReference type="GO" id="GO:0004850">
    <property type="term" value="F:uridine phosphorylase activity"/>
    <property type="evidence" value="ECO:0007669"/>
    <property type="project" value="InterPro"/>
</dbReference>